<protein>
    <submittedName>
        <fullName evidence="2">Iron chaperone</fullName>
    </submittedName>
</protein>
<dbReference type="SUPFAM" id="SSF159888">
    <property type="entry name" value="YdhG-like"/>
    <property type="match status" value="1"/>
</dbReference>
<name>A0A553IGD8_ACHLA</name>
<dbReference type="RefSeq" id="WP_012243213.1">
    <property type="nucleotide sequence ID" value="NZ_JACAOE010000002.1"/>
</dbReference>
<dbReference type="Proteomes" id="UP000315938">
    <property type="component" value="Unassembled WGS sequence"/>
</dbReference>
<dbReference type="Gene3D" id="3.90.1150.200">
    <property type="match status" value="1"/>
</dbReference>
<sequence length="128" mass="15395">MHVFEEYLKSIKDDSNRTIMRNLLDWVIATFPMLDTKIAWNQPHFVHEGTFIIAFTHAKAHLSVAPEYKAIDEFKKEIKDRKYLSTNFIFKIKWHQIIDLDLIKRIIEFNMKDKAGYKTYWRKSNLTT</sequence>
<dbReference type="OMA" id="IAWNQPM"/>
<comment type="caution">
    <text evidence="2">The sequence shown here is derived from an EMBL/GenBank/DDBJ whole genome shotgun (WGS) entry which is preliminary data.</text>
</comment>
<evidence type="ECO:0000313" key="3">
    <source>
        <dbReference type="Proteomes" id="UP000315938"/>
    </source>
</evidence>
<organism evidence="2 3">
    <name type="scientific">Acholeplasma laidlawii</name>
    <dbReference type="NCBI Taxonomy" id="2148"/>
    <lineage>
        <taxon>Bacteria</taxon>
        <taxon>Bacillati</taxon>
        <taxon>Mycoplasmatota</taxon>
        <taxon>Mollicutes</taxon>
        <taxon>Acholeplasmatales</taxon>
        <taxon>Acholeplasmataceae</taxon>
        <taxon>Acholeplasma</taxon>
    </lineage>
</organism>
<feature type="domain" description="YdhG-like" evidence="1">
    <location>
        <begin position="17"/>
        <end position="111"/>
    </location>
</feature>
<evidence type="ECO:0000259" key="1">
    <source>
        <dbReference type="Pfam" id="PF08818"/>
    </source>
</evidence>
<dbReference type="AlphaFoldDB" id="A0A553IGD8"/>
<accession>A0A553IGD8</accession>
<evidence type="ECO:0000313" key="2">
    <source>
        <dbReference type="EMBL" id="TRX99251.1"/>
    </source>
</evidence>
<proteinExistence type="predicted"/>
<dbReference type="Pfam" id="PF08818">
    <property type="entry name" value="DUF1801"/>
    <property type="match status" value="1"/>
</dbReference>
<dbReference type="InterPro" id="IPR014922">
    <property type="entry name" value="YdhG-like"/>
</dbReference>
<dbReference type="EMBL" id="VKID01000002">
    <property type="protein sequence ID" value="TRX99251.1"/>
    <property type="molecule type" value="Genomic_DNA"/>
</dbReference>
<reference evidence="2 3" key="1">
    <citation type="submission" date="2019-07" db="EMBL/GenBank/DDBJ databases">
        <title>Genome sequence of Acholeplasma laidlawii strain with increased resistance to erythromycin.</title>
        <authorList>
            <person name="Medvedeva E.S."/>
            <person name="Baranova N.B."/>
            <person name="Siniagina M.N."/>
            <person name="Mouzykantov A."/>
            <person name="Chernova O.A."/>
            <person name="Chernov V.M."/>
        </authorList>
    </citation>
    <scope>NUCLEOTIDE SEQUENCE [LARGE SCALE GENOMIC DNA]</scope>
    <source>
        <strain evidence="2 3">PG8REry</strain>
    </source>
</reference>
<gene>
    <name evidence="2" type="ORF">FNV44_05990</name>
</gene>
<dbReference type="GeneID" id="41339421"/>